<dbReference type="SUPFAM" id="SSF56112">
    <property type="entry name" value="Protein kinase-like (PK-like)"/>
    <property type="match status" value="1"/>
</dbReference>
<feature type="domain" description="Aminoglycoside phosphotransferase" evidence="1">
    <location>
        <begin position="67"/>
        <end position="214"/>
    </location>
</feature>
<proteinExistence type="predicted"/>
<reference evidence="3" key="3">
    <citation type="submission" date="2025-08" db="UniProtKB">
        <authorList>
            <consortium name="RefSeq"/>
        </authorList>
    </citation>
    <scope>IDENTIFICATION</scope>
    <source>
        <strain evidence="3">CBS 342.82</strain>
    </source>
</reference>
<dbReference type="InterPro" id="IPR051678">
    <property type="entry name" value="AGP_Transferase"/>
</dbReference>
<evidence type="ECO:0000313" key="3">
    <source>
        <dbReference type="RefSeq" id="XP_033455685.1"/>
    </source>
</evidence>
<dbReference type="RefSeq" id="XP_033455685.1">
    <property type="nucleotide sequence ID" value="XM_033606655.1"/>
</dbReference>
<dbReference type="GeneID" id="54364455"/>
<dbReference type="OrthoDB" id="3759733at2759"/>
<dbReference type="InterPro" id="IPR011009">
    <property type="entry name" value="Kinase-like_dom_sf"/>
</dbReference>
<dbReference type="PANTHER" id="PTHR21310:SF39">
    <property type="entry name" value="AMINOGLYCOSIDE PHOSPHOTRANSFERASE DOMAIN-CONTAINING PROTEIN"/>
    <property type="match status" value="1"/>
</dbReference>
<protein>
    <submittedName>
        <fullName evidence="3">Kinase-like protein</fullName>
    </submittedName>
</protein>
<evidence type="ECO:0000313" key="2">
    <source>
        <dbReference type="Proteomes" id="UP000504637"/>
    </source>
</evidence>
<evidence type="ECO:0000259" key="1">
    <source>
        <dbReference type="Pfam" id="PF01636"/>
    </source>
</evidence>
<name>A0A6J3LTP6_9PEZI</name>
<dbReference type="Pfam" id="PF01636">
    <property type="entry name" value="APH"/>
    <property type="match status" value="1"/>
</dbReference>
<organism evidence="3">
    <name type="scientific">Dissoconium aciculare CBS 342.82</name>
    <dbReference type="NCBI Taxonomy" id="1314786"/>
    <lineage>
        <taxon>Eukaryota</taxon>
        <taxon>Fungi</taxon>
        <taxon>Dikarya</taxon>
        <taxon>Ascomycota</taxon>
        <taxon>Pezizomycotina</taxon>
        <taxon>Dothideomycetes</taxon>
        <taxon>Dothideomycetidae</taxon>
        <taxon>Mycosphaerellales</taxon>
        <taxon>Dissoconiaceae</taxon>
        <taxon>Dissoconium</taxon>
    </lineage>
</organism>
<reference evidence="3" key="2">
    <citation type="submission" date="2020-04" db="EMBL/GenBank/DDBJ databases">
        <authorList>
            <consortium name="NCBI Genome Project"/>
        </authorList>
    </citation>
    <scope>NUCLEOTIDE SEQUENCE</scope>
    <source>
        <strain evidence="3">CBS 342.82</strain>
    </source>
</reference>
<accession>A0A6J3LTP6</accession>
<dbReference type="InterPro" id="IPR002575">
    <property type="entry name" value="Aminoglycoside_PTrfase"/>
</dbReference>
<dbReference type="Proteomes" id="UP000504637">
    <property type="component" value="Unplaced"/>
</dbReference>
<dbReference type="Gene3D" id="3.90.1200.10">
    <property type="match status" value="1"/>
</dbReference>
<reference evidence="3" key="1">
    <citation type="submission" date="2020-01" db="EMBL/GenBank/DDBJ databases">
        <authorList>
            <consortium name="DOE Joint Genome Institute"/>
            <person name="Haridas S."/>
            <person name="Albert R."/>
            <person name="Binder M."/>
            <person name="Bloem J."/>
            <person name="Labutti K."/>
            <person name="Salamov A."/>
            <person name="Andreopoulos B."/>
            <person name="Baker S.E."/>
            <person name="Barry K."/>
            <person name="Bills G."/>
            <person name="Bluhm B.H."/>
            <person name="Cannon C."/>
            <person name="Castanera R."/>
            <person name="Culley D.E."/>
            <person name="Daum C."/>
            <person name="Ezra D."/>
            <person name="Gonzalez J.B."/>
            <person name="Henrissat B."/>
            <person name="Kuo A."/>
            <person name="Liang C."/>
            <person name="Lipzen A."/>
            <person name="Lutzoni F."/>
            <person name="Magnuson J."/>
            <person name="Mondo S."/>
            <person name="Nolan M."/>
            <person name="Ohm R."/>
            <person name="Pangilinan J."/>
            <person name="Park H.-J."/>
            <person name="Ramirez L."/>
            <person name="Alfaro M."/>
            <person name="Sun H."/>
            <person name="Tritt A."/>
            <person name="Yoshinaga Y."/>
            <person name="Zwiers L.-H."/>
            <person name="Turgeon B.G."/>
            <person name="Goodwin S.B."/>
            <person name="Spatafora J.W."/>
            <person name="Crous P.W."/>
            <person name="Grigoriev I.V."/>
        </authorList>
    </citation>
    <scope>NUCLEOTIDE SEQUENCE</scope>
    <source>
        <strain evidence="3">CBS 342.82</strain>
    </source>
</reference>
<dbReference type="AlphaFoldDB" id="A0A6J3LTP6"/>
<gene>
    <name evidence="3" type="ORF">K489DRAFT_391068</name>
</gene>
<sequence length="260" mass="29618">MSVLPPLPPYRSAKVVRVSTDLAVKYGTGVQMGEAENMRLAAGVPSLLVPFEQDVEYIPTHDMTKCTYILMDWIHGDCLAHIWPSLDQTGRGVMVRCIYDMITALHNTILDKPGPVGAGPFNSRRDMEIWFDSRLTVCRQYRNAPRDGFSFIDKLRPLVLCHLDIHTHNVIVDKQGSLWLLDWEFAGRYPPYFEGLFMINDHDNPEFTARLKALLENPEHKDQIARIESIGFAVTTGRKIEPSKEVLLDRQQIAHIHIAI</sequence>
<dbReference type="PANTHER" id="PTHR21310">
    <property type="entry name" value="AMINOGLYCOSIDE PHOSPHOTRANSFERASE-RELATED-RELATED"/>
    <property type="match status" value="1"/>
</dbReference>
<keyword evidence="2" id="KW-1185">Reference proteome</keyword>